<comment type="caution">
    <text evidence="2">The sequence shown here is derived from an EMBL/GenBank/DDBJ whole genome shotgun (WGS) entry which is preliminary data.</text>
</comment>
<feature type="transmembrane region" description="Helical" evidence="1">
    <location>
        <begin position="82"/>
        <end position="103"/>
    </location>
</feature>
<keyword evidence="1" id="KW-1133">Transmembrane helix</keyword>
<name>A0ABS7ZSL3_9GAMM</name>
<feature type="transmembrane region" description="Helical" evidence="1">
    <location>
        <begin position="57"/>
        <end position="76"/>
    </location>
</feature>
<sequence>MFGCLPDCELSELGVIDSLWLLAFGVTVYALSRLWAKWAFTRNQHPVSDLRWHIPRFTYIAFITLMLTSVPLYTFVSADTGYWYSRFFLAPTMMIAYFAWLLVDSTDPRKK</sequence>
<protein>
    <submittedName>
        <fullName evidence="2">Uncharacterized protein</fullName>
    </submittedName>
</protein>
<evidence type="ECO:0000256" key="1">
    <source>
        <dbReference type="SAM" id="Phobius"/>
    </source>
</evidence>
<accession>A0ABS7ZSL3</accession>
<proteinExistence type="predicted"/>
<gene>
    <name evidence="2" type="ORF">I9W95_13380</name>
</gene>
<keyword evidence="1" id="KW-0472">Membrane</keyword>
<dbReference type="RefSeq" id="WP_225675732.1">
    <property type="nucleotide sequence ID" value="NZ_JAEDAH010000088.1"/>
</dbReference>
<keyword evidence="3" id="KW-1185">Reference proteome</keyword>
<evidence type="ECO:0000313" key="2">
    <source>
        <dbReference type="EMBL" id="MCA6064600.1"/>
    </source>
</evidence>
<feature type="transmembrane region" description="Helical" evidence="1">
    <location>
        <begin position="19"/>
        <end position="36"/>
    </location>
</feature>
<keyword evidence="1" id="KW-0812">Transmembrane</keyword>
<dbReference type="EMBL" id="JAEDAH010000088">
    <property type="protein sequence ID" value="MCA6064600.1"/>
    <property type="molecule type" value="Genomic_DNA"/>
</dbReference>
<evidence type="ECO:0000313" key="3">
    <source>
        <dbReference type="Proteomes" id="UP000714380"/>
    </source>
</evidence>
<organism evidence="2 3">
    <name type="scientific">Thalassolituus marinus</name>
    <dbReference type="NCBI Taxonomy" id="671053"/>
    <lineage>
        <taxon>Bacteria</taxon>
        <taxon>Pseudomonadati</taxon>
        <taxon>Pseudomonadota</taxon>
        <taxon>Gammaproteobacteria</taxon>
        <taxon>Oceanospirillales</taxon>
        <taxon>Oceanospirillaceae</taxon>
        <taxon>Thalassolituus</taxon>
    </lineage>
</organism>
<dbReference type="Proteomes" id="UP000714380">
    <property type="component" value="Unassembled WGS sequence"/>
</dbReference>
<reference evidence="2 3" key="1">
    <citation type="submission" date="2020-12" db="EMBL/GenBank/DDBJ databases">
        <title>Novel Thalassolituus-related marine hydrocarbonoclastic bacteria mediated algae-derived hydrocarbons mineralization in twilight zone of the northern South China Sea.</title>
        <authorList>
            <person name="Dong C."/>
        </authorList>
    </citation>
    <scope>NUCLEOTIDE SEQUENCE [LARGE SCALE GENOMIC DNA]</scope>
    <source>
        <strain evidence="2 3">IMCC1826</strain>
    </source>
</reference>